<dbReference type="SUPFAM" id="SSF55681">
    <property type="entry name" value="Class II aaRS and biotin synthetases"/>
    <property type="match status" value="1"/>
</dbReference>
<dbReference type="Pfam" id="PF00152">
    <property type="entry name" value="tRNA-synt_2"/>
    <property type="match status" value="1"/>
</dbReference>
<dbReference type="SUPFAM" id="SSF50249">
    <property type="entry name" value="Nucleic acid-binding proteins"/>
    <property type="match status" value="1"/>
</dbReference>
<feature type="region of interest" description="Disordered" evidence="6">
    <location>
        <begin position="21"/>
        <end position="67"/>
    </location>
</feature>
<keyword evidence="3" id="KW-0067">ATP-binding</keyword>
<reference evidence="8 9" key="1">
    <citation type="journal article" date="2024" name="Commun. Biol.">
        <title>Comparative genomic analysis of thermophilic fungi reveals convergent evolutionary adaptations and gene losses.</title>
        <authorList>
            <person name="Steindorff A.S."/>
            <person name="Aguilar-Pontes M.V."/>
            <person name="Robinson A.J."/>
            <person name="Andreopoulos B."/>
            <person name="LaButti K."/>
            <person name="Kuo A."/>
            <person name="Mondo S."/>
            <person name="Riley R."/>
            <person name="Otillar R."/>
            <person name="Haridas S."/>
            <person name="Lipzen A."/>
            <person name="Grimwood J."/>
            <person name="Schmutz J."/>
            <person name="Clum A."/>
            <person name="Reid I.D."/>
            <person name="Moisan M.C."/>
            <person name="Butler G."/>
            <person name="Nguyen T.T.M."/>
            <person name="Dewar K."/>
            <person name="Conant G."/>
            <person name="Drula E."/>
            <person name="Henrissat B."/>
            <person name="Hansel C."/>
            <person name="Singer S."/>
            <person name="Hutchinson M.I."/>
            <person name="de Vries R.P."/>
            <person name="Natvig D.O."/>
            <person name="Powell A.J."/>
            <person name="Tsang A."/>
            <person name="Grigoriev I.V."/>
        </authorList>
    </citation>
    <scope>NUCLEOTIDE SEQUENCE [LARGE SCALE GENOMIC DNA]</scope>
    <source>
        <strain evidence="8 9">ATCC 24622</strain>
    </source>
</reference>
<dbReference type="Gene3D" id="3.30.930.10">
    <property type="entry name" value="Bira Bifunctional Protein, Domain 2"/>
    <property type="match status" value="1"/>
</dbReference>
<sequence>MASHGAGLGRLCTVRRCLPRSPSSHRLQHAPTGTRSSVRVFSSSATRLGNGPSGDTSSSSVATPKAPEKNGAFADNLAEYKKYFHFPSSSDLRDLRVGQKVTVHGFLSRRRVKHSKLVFADIRTKSGPAVQVTSTFEEDDGGDAARTNKQLRSIPLHSPVSVTGTVAKLYGGGGSNSSSSSSSSSSQGAAALGDRDGRVDLSLESIQVLNPFPKNIVVSDGVQFPPTSRHLQIRFSDALRQRLAFRSHVARRLRDCLDGRLGFCEYETPLLFKSTPEGAREFIVPTRRRGMAYALPQSPQQYKQLLMASGVGNYYQFARCFRDEDLRADRQPEFTQVRWS</sequence>
<keyword evidence="1" id="KW-0436">Ligase</keyword>
<name>A0ABR3VSN8_9PEZI</name>
<protein>
    <recommendedName>
        <fullName evidence="7">Aminoacyl-transfer RNA synthetases class-II family profile domain-containing protein</fullName>
    </recommendedName>
</protein>
<proteinExistence type="predicted"/>
<evidence type="ECO:0000256" key="6">
    <source>
        <dbReference type="SAM" id="MobiDB-lite"/>
    </source>
</evidence>
<dbReference type="InterPro" id="IPR002312">
    <property type="entry name" value="Asp/Asn-tRNA-synth_IIb"/>
</dbReference>
<dbReference type="InterPro" id="IPR012340">
    <property type="entry name" value="NA-bd_OB-fold"/>
</dbReference>
<gene>
    <name evidence="8" type="ORF">VTK73DRAFT_2003</name>
</gene>
<feature type="domain" description="Aminoacyl-transfer RNA synthetases class-II family profile" evidence="7">
    <location>
        <begin position="243"/>
        <end position="340"/>
    </location>
</feature>
<evidence type="ECO:0000313" key="8">
    <source>
        <dbReference type="EMBL" id="KAL1844697.1"/>
    </source>
</evidence>
<keyword evidence="5" id="KW-0030">Aminoacyl-tRNA synthetase</keyword>
<dbReference type="Proteomes" id="UP001586593">
    <property type="component" value="Unassembled WGS sequence"/>
</dbReference>
<evidence type="ECO:0000256" key="4">
    <source>
        <dbReference type="ARBA" id="ARBA00022917"/>
    </source>
</evidence>
<evidence type="ECO:0000256" key="1">
    <source>
        <dbReference type="ARBA" id="ARBA00022598"/>
    </source>
</evidence>
<dbReference type="PROSITE" id="PS50862">
    <property type="entry name" value="AA_TRNA_LIGASE_II"/>
    <property type="match status" value="1"/>
</dbReference>
<evidence type="ECO:0000256" key="5">
    <source>
        <dbReference type="ARBA" id="ARBA00023146"/>
    </source>
</evidence>
<dbReference type="PRINTS" id="PR01042">
    <property type="entry name" value="TRNASYNTHASP"/>
</dbReference>
<dbReference type="Gene3D" id="2.40.50.140">
    <property type="entry name" value="Nucleic acid-binding proteins"/>
    <property type="match status" value="1"/>
</dbReference>
<keyword evidence="4" id="KW-0648">Protein biosynthesis</keyword>
<dbReference type="InterPro" id="IPR004364">
    <property type="entry name" value="Aa-tRNA-synt_II"/>
</dbReference>
<feature type="region of interest" description="Disordered" evidence="6">
    <location>
        <begin position="172"/>
        <end position="192"/>
    </location>
</feature>
<dbReference type="EMBL" id="JAZHXJ010001526">
    <property type="protein sequence ID" value="KAL1844697.1"/>
    <property type="molecule type" value="Genomic_DNA"/>
</dbReference>
<dbReference type="PANTHER" id="PTHR22594">
    <property type="entry name" value="ASPARTYL/LYSYL-TRNA SYNTHETASE"/>
    <property type="match status" value="1"/>
</dbReference>
<dbReference type="InterPro" id="IPR045864">
    <property type="entry name" value="aa-tRNA-synth_II/BPL/LPL"/>
</dbReference>
<keyword evidence="9" id="KW-1185">Reference proteome</keyword>
<comment type="caution">
    <text evidence="8">The sequence shown here is derived from an EMBL/GenBank/DDBJ whole genome shotgun (WGS) entry which is preliminary data.</text>
</comment>
<feature type="compositionally biased region" description="Polar residues" evidence="6">
    <location>
        <begin position="21"/>
        <end position="62"/>
    </location>
</feature>
<keyword evidence="2" id="KW-0547">Nucleotide-binding</keyword>
<dbReference type="InterPro" id="IPR006195">
    <property type="entry name" value="aa-tRNA-synth_II"/>
</dbReference>
<evidence type="ECO:0000256" key="2">
    <source>
        <dbReference type="ARBA" id="ARBA00022741"/>
    </source>
</evidence>
<evidence type="ECO:0000313" key="9">
    <source>
        <dbReference type="Proteomes" id="UP001586593"/>
    </source>
</evidence>
<dbReference type="PANTHER" id="PTHR22594:SF5">
    <property type="entry name" value="ASPARTATE--TRNA LIGASE, MITOCHONDRIAL"/>
    <property type="match status" value="1"/>
</dbReference>
<evidence type="ECO:0000256" key="3">
    <source>
        <dbReference type="ARBA" id="ARBA00022840"/>
    </source>
</evidence>
<accession>A0ABR3VSN8</accession>
<feature type="compositionally biased region" description="Low complexity" evidence="6">
    <location>
        <begin position="176"/>
        <end position="186"/>
    </location>
</feature>
<evidence type="ECO:0000259" key="7">
    <source>
        <dbReference type="PROSITE" id="PS50862"/>
    </source>
</evidence>
<organism evidence="8 9">
    <name type="scientific">Phialemonium thermophilum</name>
    <dbReference type="NCBI Taxonomy" id="223376"/>
    <lineage>
        <taxon>Eukaryota</taxon>
        <taxon>Fungi</taxon>
        <taxon>Dikarya</taxon>
        <taxon>Ascomycota</taxon>
        <taxon>Pezizomycotina</taxon>
        <taxon>Sordariomycetes</taxon>
        <taxon>Sordariomycetidae</taxon>
        <taxon>Cephalothecales</taxon>
        <taxon>Cephalothecaceae</taxon>
        <taxon>Phialemonium</taxon>
    </lineage>
</organism>